<evidence type="ECO:0000259" key="11">
    <source>
        <dbReference type="Pfam" id="PF00370"/>
    </source>
</evidence>
<evidence type="ECO:0000256" key="9">
    <source>
        <dbReference type="ARBA" id="ARBA00043149"/>
    </source>
</evidence>
<comment type="similarity">
    <text evidence="2">Belongs to the FGGY kinase family.</text>
</comment>
<sequence>WRTTKKVLLNVIKKSKKFKGKILTIGITNQRETTVLWNRITGKPVYNAIVWQDRRTADFCNKFKSNKKDHIINKKTGLLIDPYFSATKIKWIIENVTKAKKLLRKKQLLFGTIDTFLLWRLTKGTSHTTDATNASRTMLYNITTHDWDLQILKSLKIPRHILPIIKDSSDNFGKTHKSITGKSYPITGVVGDQQAAAIGQCCFKKGSVKSTYGTGAFVLMNTGNKKIYSKNRLLTTVCYRLNGKSTYALEGSIFIAGAGVQWLRDKMKLIKSAHETEKVVKSLKNNCGVYLVPAFVGLGAPYWDSQARGVLSGLTRNTGYKEIIRATLESSVYQSYDLFNAMKKDGLKPKLIKIDGGMVKNNWFSQFLSDVLNLSVYRSQVDETTALGAAFMAGLKIGIYTSLSDITKKWKVDKKFNPKMKMK</sequence>
<evidence type="ECO:0000313" key="13">
    <source>
        <dbReference type="EMBL" id="SVC21066.1"/>
    </source>
</evidence>
<name>A0A382KAP9_9ZZZZ</name>
<dbReference type="GO" id="GO:0005829">
    <property type="term" value="C:cytosol"/>
    <property type="evidence" value="ECO:0007669"/>
    <property type="project" value="TreeGrafter"/>
</dbReference>
<feature type="domain" description="Carbohydrate kinase FGGY N-terminal" evidence="11">
    <location>
        <begin position="1"/>
        <end position="199"/>
    </location>
</feature>
<dbReference type="Pfam" id="PF02782">
    <property type="entry name" value="FGGY_C"/>
    <property type="match status" value="1"/>
</dbReference>
<dbReference type="PIRSF" id="PIRSF000538">
    <property type="entry name" value="GlpK"/>
    <property type="match status" value="1"/>
</dbReference>
<comment type="catalytic activity">
    <reaction evidence="10">
        <text>glycerol + ATP = sn-glycerol 3-phosphate + ADP + H(+)</text>
        <dbReference type="Rhea" id="RHEA:21644"/>
        <dbReference type="ChEBI" id="CHEBI:15378"/>
        <dbReference type="ChEBI" id="CHEBI:17754"/>
        <dbReference type="ChEBI" id="CHEBI:30616"/>
        <dbReference type="ChEBI" id="CHEBI:57597"/>
        <dbReference type="ChEBI" id="CHEBI:456216"/>
        <dbReference type="EC" id="2.7.1.30"/>
    </reaction>
</comment>
<feature type="domain" description="Carbohydrate kinase FGGY C-terminal" evidence="12">
    <location>
        <begin position="210"/>
        <end position="394"/>
    </location>
</feature>
<dbReference type="PROSITE" id="PS00933">
    <property type="entry name" value="FGGY_KINASES_1"/>
    <property type="match status" value="1"/>
</dbReference>
<accession>A0A382KAP9</accession>
<dbReference type="GO" id="GO:0019563">
    <property type="term" value="P:glycerol catabolic process"/>
    <property type="evidence" value="ECO:0007669"/>
    <property type="project" value="TreeGrafter"/>
</dbReference>
<feature type="non-terminal residue" evidence="13">
    <location>
        <position position="423"/>
    </location>
</feature>
<organism evidence="13">
    <name type="scientific">marine metagenome</name>
    <dbReference type="NCBI Taxonomy" id="408172"/>
    <lineage>
        <taxon>unclassified sequences</taxon>
        <taxon>metagenomes</taxon>
        <taxon>ecological metagenomes</taxon>
    </lineage>
</organism>
<dbReference type="FunFam" id="3.30.420.40:FF:000007">
    <property type="entry name" value="Glycerol kinase"/>
    <property type="match status" value="1"/>
</dbReference>
<dbReference type="PANTHER" id="PTHR10196">
    <property type="entry name" value="SUGAR KINASE"/>
    <property type="match status" value="1"/>
</dbReference>
<keyword evidence="6" id="KW-0418">Kinase</keyword>
<dbReference type="InterPro" id="IPR018485">
    <property type="entry name" value="FGGY_C"/>
</dbReference>
<evidence type="ECO:0000256" key="3">
    <source>
        <dbReference type="ARBA" id="ARBA00012099"/>
    </source>
</evidence>
<dbReference type="NCBIfam" id="NF000756">
    <property type="entry name" value="PRK00047.1"/>
    <property type="match status" value="1"/>
</dbReference>
<comment type="pathway">
    <text evidence="1">Polyol metabolism; glycerol degradation via glycerol kinase pathway; sn-glycerol 3-phosphate from glycerol: step 1/1.</text>
</comment>
<keyword evidence="4" id="KW-0808">Transferase</keyword>
<reference evidence="13" key="1">
    <citation type="submission" date="2018-05" db="EMBL/GenBank/DDBJ databases">
        <authorList>
            <person name="Lanie J.A."/>
            <person name="Ng W.-L."/>
            <person name="Kazmierczak K.M."/>
            <person name="Andrzejewski T.M."/>
            <person name="Davidsen T.M."/>
            <person name="Wayne K.J."/>
            <person name="Tettelin H."/>
            <person name="Glass J.I."/>
            <person name="Rusch D."/>
            <person name="Podicherti R."/>
            <person name="Tsui H.-C.T."/>
            <person name="Winkler M.E."/>
        </authorList>
    </citation>
    <scope>NUCLEOTIDE SEQUENCE</scope>
</reference>
<keyword evidence="5" id="KW-0547">Nucleotide-binding</keyword>
<dbReference type="PANTHER" id="PTHR10196:SF78">
    <property type="entry name" value="GLYCEROL KINASE"/>
    <property type="match status" value="1"/>
</dbReference>
<feature type="non-terminal residue" evidence="13">
    <location>
        <position position="1"/>
    </location>
</feature>
<dbReference type="PROSITE" id="PS00445">
    <property type="entry name" value="FGGY_KINASES_2"/>
    <property type="match status" value="1"/>
</dbReference>
<evidence type="ECO:0000256" key="6">
    <source>
        <dbReference type="ARBA" id="ARBA00022777"/>
    </source>
</evidence>
<evidence type="ECO:0000256" key="10">
    <source>
        <dbReference type="ARBA" id="ARBA00052101"/>
    </source>
</evidence>
<gene>
    <name evidence="13" type="ORF">METZ01_LOCUS273920</name>
</gene>
<proteinExistence type="inferred from homology"/>
<dbReference type="Gene3D" id="3.30.420.40">
    <property type="match status" value="2"/>
</dbReference>
<evidence type="ECO:0000256" key="4">
    <source>
        <dbReference type="ARBA" id="ARBA00022679"/>
    </source>
</evidence>
<dbReference type="EMBL" id="UINC01079250">
    <property type="protein sequence ID" value="SVC21066.1"/>
    <property type="molecule type" value="Genomic_DNA"/>
</dbReference>
<dbReference type="SUPFAM" id="SSF53067">
    <property type="entry name" value="Actin-like ATPase domain"/>
    <property type="match status" value="2"/>
</dbReference>
<protein>
    <recommendedName>
        <fullName evidence="3">glycerol kinase</fullName>
        <ecNumber evidence="3">2.7.1.30</ecNumber>
    </recommendedName>
    <alternativeName>
        <fullName evidence="9">ATP:glycerol 3-phosphotransferase</fullName>
    </alternativeName>
</protein>
<dbReference type="InterPro" id="IPR043129">
    <property type="entry name" value="ATPase_NBD"/>
</dbReference>
<dbReference type="Pfam" id="PF00370">
    <property type="entry name" value="FGGY_N"/>
    <property type="match status" value="1"/>
</dbReference>
<evidence type="ECO:0000259" key="12">
    <source>
        <dbReference type="Pfam" id="PF02782"/>
    </source>
</evidence>
<keyword evidence="7" id="KW-0319">Glycerol metabolism</keyword>
<evidence type="ECO:0000256" key="1">
    <source>
        <dbReference type="ARBA" id="ARBA00005190"/>
    </source>
</evidence>
<dbReference type="InterPro" id="IPR018483">
    <property type="entry name" value="Carb_kinase_FGGY_CS"/>
</dbReference>
<evidence type="ECO:0000256" key="8">
    <source>
        <dbReference type="ARBA" id="ARBA00022840"/>
    </source>
</evidence>
<evidence type="ECO:0000256" key="7">
    <source>
        <dbReference type="ARBA" id="ARBA00022798"/>
    </source>
</evidence>
<evidence type="ECO:0000256" key="2">
    <source>
        <dbReference type="ARBA" id="ARBA00009156"/>
    </source>
</evidence>
<dbReference type="AlphaFoldDB" id="A0A382KAP9"/>
<dbReference type="GO" id="GO:0005524">
    <property type="term" value="F:ATP binding"/>
    <property type="evidence" value="ECO:0007669"/>
    <property type="project" value="UniProtKB-KW"/>
</dbReference>
<keyword evidence="8" id="KW-0067">ATP-binding</keyword>
<dbReference type="GO" id="GO:0004370">
    <property type="term" value="F:glycerol kinase activity"/>
    <property type="evidence" value="ECO:0007669"/>
    <property type="project" value="UniProtKB-EC"/>
</dbReference>
<dbReference type="InterPro" id="IPR000577">
    <property type="entry name" value="Carb_kinase_FGGY"/>
</dbReference>
<evidence type="ECO:0000256" key="5">
    <source>
        <dbReference type="ARBA" id="ARBA00022741"/>
    </source>
</evidence>
<dbReference type="EC" id="2.7.1.30" evidence="3"/>
<dbReference type="InterPro" id="IPR018484">
    <property type="entry name" value="FGGY_N"/>
</dbReference>